<organism evidence="2">
    <name type="scientific">Schizophyllum commune (strain H4-8 / FGSC 9210)</name>
    <name type="common">Split gill fungus</name>
    <dbReference type="NCBI Taxonomy" id="578458"/>
    <lineage>
        <taxon>Eukaryota</taxon>
        <taxon>Fungi</taxon>
        <taxon>Dikarya</taxon>
        <taxon>Basidiomycota</taxon>
        <taxon>Agaricomycotina</taxon>
        <taxon>Agaricomycetes</taxon>
        <taxon>Agaricomycetidae</taxon>
        <taxon>Agaricales</taxon>
        <taxon>Schizophyllaceae</taxon>
        <taxon>Schizophyllum</taxon>
    </lineage>
</organism>
<gene>
    <name evidence="1" type="ORF">SCHCODRAFT_238601</name>
</gene>
<evidence type="ECO:0000313" key="1">
    <source>
        <dbReference type="EMBL" id="EFI91415.1"/>
    </source>
</evidence>
<dbReference type="KEGG" id="scm:SCHCO_0238601"/>
<dbReference type="VEuPathDB" id="FungiDB:SCHCODRAFT_0238601"/>
<dbReference type="AlphaFoldDB" id="D8QKW6"/>
<name>D8QKW6_SCHCM</name>
<dbReference type="Proteomes" id="UP000007431">
    <property type="component" value="Unassembled WGS sequence"/>
</dbReference>
<evidence type="ECO:0000313" key="2">
    <source>
        <dbReference type="Proteomes" id="UP000007431"/>
    </source>
</evidence>
<dbReference type="EMBL" id="GL377317">
    <property type="protein sequence ID" value="EFI91415.1"/>
    <property type="molecule type" value="Genomic_DNA"/>
</dbReference>
<dbReference type="InParanoid" id="D8QKW6"/>
<sequence>MSYSHPSNFKESTTSIIAGQIVFGVAACVICEIATCLDSLMRLDFLENRTLCRIEADIAAGIDVGQGKTANVNMGFGHKYGSLRPRRALTRDRPRYLTRPAKSYIDKLPNELLCEIIAMCGDPNATFDYPRDPRMDRTDITPRHSYSWVTMMAGYVCSRWFTVTRGCPTLWTLVDFMSLQQRHVVVMRLCLRYSAGMPLTLRLDETSTTDVTIGLIRRLANAIAENAGRWKELSIWLDSSLWQSFYGSPSLRRLQWWDEPFDLLFASSAPLGRLTHVGVKHIQPKHFILLLQLCPQLEVLQAVFQPSIEDSRIPNSELLPSDTELITLKNLRVLMLNGLEDYSRLYVRLHVPALSRLELHGSGVQAVSMRDMLKRSDAQLRMLTLFWLLKGWADDIKALLQYPEMLSLTIFRYAPCIGVWQTPMSETIDMSPFVPSHVRVFTSHHRVAEDAYRETRR</sequence>
<dbReference type="RefSeq" id="XP_003026318.1">
    <property type="nucleotide sequence ID" value="XM_003026272.1"/>
</dbReference>
<evidence type="ECO:0008006" key="3">
    <source>
        <dbReference type="Google" id="ProtNLM"/>
    </source>
</evidence>
<protein>
    <recommendedName>
        <fullName evidence="3">F-box domain-containing protein</fullName>
    </recommendedName>
</protein>
<dbReference type="GeneID" id="9593044"/>
<keyword evidence="2" id="KW-1185">Reference proteome</keyword>
<reference evidence="1 2" key="1">
    <citation type="journal article" date="2010" name="Nat. Biotechnol.">
        <title>Genome sequence of the model mushroom Schizophyllum commune.</title>
        <authorList>
            <person name="Ohm R.A."/>
            <person name="de Jong J.F."/>
            <person name="Lugones L.G."/>
            <person name="Aerts A."/>
            <person name="Kothe E."/>
            <person name="Stajich J.E."/>
            <person name="de Vries R.P."/>
            <person name="Record E."/>
            <person name="Levasseur A."/>
            <person name="Baker S.E."/>
            <person name="Bartholomew K.A."/>
            <person name="Coutinho P.M."/>
            <person name="Erdmann S."/>
            <person name="Fowler T.J."/>
            <person name="Gathman A.C."/>
            <person name="Lombard V."/>
            <person name="Henrissat B."/>
            <person name="Knabe N."/>
            <person name="Kuees U."/>
            <person name="Lilly W.W."/>
            <person name="Lindquist E."/>
            <person name="Lucas S."/>
            <person name="Magnuson J.K."/>
            <person name="Piumi F."/>
            <person name="Raudaskoski M."/>
            <person name="Salamov A."/>
            <person name="Schmutz J."/>
            <person name="Schwarze F.W.M.R."/>
            <person name="vanKuyk P.A."/>
            <person name="Horton J.S."/>
            <person name="Grigoriev I.V."/>
            <person name="Woesten H.A.B."/>
        </authorList>
    </citation>
    <scope>NUCLEOTIDE SEQUENCE [LARGE SCALE GENOMIC DNA]</scope>
    <source>
        <strain evidence="2">H4-8 / FGSC 9210</strain>
    </source>
</reference>
<dbReference type="OrthoDB" id="10318883at2759"/>
<dbReference type="HOGENOM" id="CLU_048631_0_0_1"/>
<proteinExistence type="predicted"/>
<accession>D8QKW6</accession>